<evidence type="ECO:0000256" key="5">
    <source>
        <dbReference type="ARBA" id="ARBA00038359"/>
    </source>
</evidence>
<dbReference type="EMBL" id="ML991891">
    <property type="protein sequence ID" value="KAF2228800.1"/>
    <property type="molecule type" value="Genomic_DNA"/>
</dbReference>
<dbReference type="Pfam" id="PF20684">
    <property type="entry name" value="Fung_rhodopsin"/>
    <property type="match status" value="1"/>
</dbReference>
<feature type="compositionally biased region" description="Polar residues" evidence="6">
    <location>
        <begin position="333"/>
        <end position="342"/>
    </location>
</feature>
<reference evidence="9" key="1">
    <citation type="journal article" date="2020" name="Stud. Mycol.">
        <title>101 Dothideomycetes genomes: a test case for predicting lifestyles and emergence of pathogens.</title>
        <authorList>
            <person name="Haridas S."/>
            <person name="Albert R."/>
            <person name="Binder M."/>
            <person name="Bloem J."/>
            <person name="Labutti K."/>
            <person name="Salamov A."/>
            <person name="Andreopoulos B."/>
            <person name="Baker S."/>
            <person name="Barry K."/>
            <person name="Bills G."/>
            <person name="Bluhm B."/>
            <person name="Cannon C."/>
            <person name="Castanera R."/>
            <person name="Culley D."/>
            <person name="Daum C."/>
            <person name="Ezra D."/>
            <person name="Gonzalez J."/>
            <person name="Henrissat B."/>
            <person name="Kuo A."/>
            <person name="Liang C."/>
            <person name="Lipzen A."/>
            <person name="Lutzoni F."/>
            <person name="Magnuson J."/>
            <person name="Mondo S."/>
            <person name="Nolan M."/>
            <person name="Ohm R."/>
            <person name="Pangilinan J."/>
            <person name="Park H.-J."/>
            <person name="Ramirez L."/>
            <person name="Alfaro M."/>
            <person name="Sun H."/>
            <person name="Tritt A."/>
            <person name="Yoshinaga Y."/>
            <person name="Zwiers L.-H."/>
            <person name="Turgeon B."/>
            <person name="Goodwin S."/>
            <person name="Spatafora J."/>
            <person name="Crous P."/>
            <person name="Grigoriev I."/>
        </authorList>
    </citation>
    <scope>NUCLEOTIDE SEQUENCE</scope>
    <source>
        <strain evidence="9">Tuck. ex Michener</strain>
    </source>
</reference>
<feature type="domain" description="Rhodopsin" evidence="8">
    <location>
        <begin position="31"/>
        <end position="292"/>
    </location>
</feature>
<keyword evidence="2 7" id="KW-0812">Transmembrane</keyword>
<dbReference type="AlphaFoldDB" id="A0A6A6GTI5"/>
<evidence type="ECO:0000256" key="4">
    <source>
        <dbReference type="ARBA" id="ARBA00023136"/>
    </source>
</evidence>
<feature type="transmembrane region" description="Helical" evidence="7">
    <location>
        <begin position="47"/>
        <end position="68"/>
    </location>
</feature>
<dbReference type="Proteomes" id="UP000800092">
    <property type="component" value="Unassembled WGS sequence"/>
</dbReference>
<feature type="transmembrane region" description="Helical" evidence="7">
    <location>
        <begin position="105"/>
        <end position="125"/>
    </location>
</feature>
<dbReference type="PANTHER" id="PTHR33048">
    <property type="entry name" value="PTH11-LIKE INTEGRAL MEMBRANE PROTEIN (AFU_ORTHOLOGUE AFUA_5G11245)"/>
    <property type="match status" value="1"/>
</dbReference>
<sequence>MAPASTGYTSPGSMLAISSVLPALDIIIVALRFYTRRYQNAPLQLDDWMLIPALVFTVAMGVDLIVGVKGHGIGYRTPPPNVPGPEGPLLSISPEVTLADTVEWISLWLQPLALGCIKISILAFYRRVFDARKKGFFHVMIQLFIGFLVVWIIAFFFVEFFMCGTAFSNLWGPYITLHTKCSNGHALWIDEAFSISDFILDILVFFVPLPNIWSLQMTLKRRLLVSLIFVVGALAIVGSGIRMAIFIQVLDGIYSKKSRSDDFSIAQFLFWSMLEAGLAVIVTCLPTLNFLFGKLNATSMLSSIRSILSLDSLRSGRTGDSGESRHRDDTRTVADNASASSQLKMIPSMTGDNEQHPFGVETHVMSDLEDQRDPPAGQIMVHSDVQHSNLNKH</sequence>
<evidence type="ECO:0000256" key="2">
    <source>
        <dbReference type="ARBA" id="ARBA00022692"/>
    </source>
</evidence>
<comment type="similarity">
    <text evidence="5">Belongs to the SAT4 family.</text>
</comment>
<dbReference type="PANTHER" id="PTHR33048:SF157">
    <property type="entry name" value="INTEGRAL MEMBRANE PROTEIN"/>
    <property type="match status" value="1"/>
</dbReference>
<accession>A0A6A6GTI5</accession>
<comment type="subcellular location">
    <subcellularLocation>
        <location evidence="1">Membrane</location>
        <topology evidence="1">Multi-pass membrane protein</topology>
    </subcellularLocation>
</comment>
<evidence type="ECO:0000313" key="10">
    <source>
        <dbReference type="Proteomes" id="UP000800092"/>
    </source>
</evidence>
<keyword evidence="4 7" id="KW-0472">Membrane</keyword>
<feature type="transmembrane region" description="Helical" evidence="7">
    <location>
        <begin position="224"/>
        <end position="248"/>
    </location>
</feature>
<dbReference type="GO" id="GO:0016020">
    <property type="term" value="C:membrane"/>
    <property type="evidence" value="ECO:0007669"/>
    <property type="project" value="UniProtKB-SubCell"/>
</dbReference>
<evidence type="ECO:0000256" key="1">
    <source>
        <dbReference type="ARBA" id="ARBA00004141"/>
    </source>
</evidence>
<protein>
    <recommendedName>
        <fullName evidence="8">Rhodopsin domain-containing protein</fullName>
    </recommendedName>
</protein>
<dbReference type="OrthoDB" id="5393606at2759"/>
<feature type="transmembrane region" description="Helical" evidence="7">
    <location>
        <begin position="137"/>
        <end position="158"/>
    </location>
</feature>
<organism evidence="9 10">
    <name type="scientific">Viridothelium virens</name>
    <name type="common">Speckled blister lichen</name>
    <name type="synonym">Trypethelium virens</name>
    <dbReference type="NCBI Taxonomy" id="1048519"/>
    <lineage>
        <taxon>Eukaryota</taxon>
        <taxon>Fungi</taxon>
        <taxon>Dikarya</taxon>
        <taxon>Ascomycota</taxon>
        <taxon>Pezizomycotina</taxon>
        <taxon>Dothideomycetes</taxon>
        <taxon>Dothideomycetes incertae sedis</taxon>
        <taxon>Trypetheliales</taxon>
        <taxon>Trypetheliaceae</taxon>
        <taxon>Viridothelium</taxon>
    </lineage>
</organism>
<keyword evidence="10" id="KW-1185">Reference proteome</keyword>
<name>A0A6A6GTI5_VIRVR</name>
<dbReference type="InterPro" id="IPR049326">
    <property type="entry name" value="Rhodopsin_dom_fungi"/>
</dbReference>
<feature type="compositionally biased region" description="Basic and acidic residues" evidence="6">
    <location>
        <begin position="320"/>
        <end position="332"/>
    </location>
</feature>
<proteinExistence type="inferred from homology"/>
<dbReference type="InterPro" id="IPR052337">
    <property type="entry name" value="SAT4-like"/>
</dbReference>
<evidence type="ECO:0000313" key="9">
    <source>
        <dbReference type="EMBL" id="KAF2228800.1"/>
    </source>
</evidence>
<feature type="region of interest" description="Disordered" evidence="6">
    <location>
        <begin position="314"/>
        <end position="342"/>
    </location>
</feature>
<evidence type="ECO:0000256" key="3">
    <source>
        <dbReference type="ARBA" id="ARBA00022989"/>
    </source>
</evidence>
<keyword evidence="3 7" id="KW-1133">Transmembrane helix</keyword>
<feature type="transmembrane region" description="Helical" evidence="7">
    <location>
        <begin position="12"/>
        <end position="35"/>
    </location>
</feature>
<gene>
    <name evidence="9" type="ORF">EV356DRAFT_457059</name>
</gene>
<evidence type="ECO:0000256" key="7">
    <source>
        <dbReference type="SAM" id="Phobius"/>
    </source>
</evidence>
<feature type="transmembrane region" description="Helical" evidence="7">
    <location>
        <begin position="192"/>
        <end position="212"/>
    </location>
</feature>
<evidence type="ECO:0000256" key="6">
    <source>
        <dbReference type="SAM" id="MobiDB-lite"/>
    </source>
</evidence>
<feature type="transmembrane region" description="Helical" evidence="7">
    <location>
        <begin position="268"/>
        <end position="292"/>
    </location>
</feature>
<evidence type="ECO:0000259" key="8">
    <source>
        <dbReference type="Pfam" id="PF20684"/>
    </source>
</evidence>